<evidence type="ECO:0000313" key="2">
    <source>
        <dbReference type="EMBL" id="TDD65317.1"/>
    </source>
</evidence>
<dbReference type="OrthoDB" id="4190102at2"/>
<name>A0A4V2YR98_9ACTN</name>
<accession>A0A4V2YR98</accession>
<feature type="domain" description="DUF4097" evidence="1">
    <location>
        <begin position="117"/>
        <end position="249"/>
    </location>
</feature>
<keyword evidence="3" id="KW-1185">Reference proteome</keyword>
<dbReference type="Proteomes" id="UP000294513">
    <property type="component" value="Unassembled WGS sequence"/>
</dbReference>
<evidence type="ECO:0000313" key="3">
    <source>
        <dbReference type="Proteomes" id="UP000294513"/>
    </source>
</evidence>
<protein>
    <recommendedName>
        <fullName evidence="1">DUF4097 domain-containing protein</fullName>
    </recommendedName>
</protein>
<gene>
    <name evidence="2" type="ORF">E1298_41510</name>
</gene>
<comment type="caution">
    <text evidence="2">The sequence shown here is derived from an EMBL/GenBank/DDBJ whole genome shotgun (WGS) entry which is preliminary data.</text>
</comment>
<proteinExistence type="predicted"/>
<dbReference type="AlphaFoldDB" id="A0A4V2YR98"/>
<dbReference type="EMBL" id="SMKU01000415">
    <property type="protein sequence ID" value="TDD65317.1"/>
    <property type="molecule type" value="Genomic_DNA"/>
</dbReference>
<dbReference type="Pfam" id="PF13349">
    <property type="entry name" value="DUF4097"/>
    <property type="match status" value="1"/>
</dbReference>
<evidence type="ECO:0000259" key="1">
    <source>
        <dbReference type="Pfam" id="PF13349"/>
    </source>
</evidence>
<organism evidence="2 3">
    <name type="scientific">Actinomadura rubrisoli</name>
    <dbReference type="NCBI Taxonomy" id="2530368"/>
    <lineage>
        <taxon>Bacteria</taxon>
        <taxon>Bacillati</taxon>
        <taxon>Actinomycetota</taxon>
        <taxon>Actinomycetes</taxon>
        <taxon>Streptosporangiales</taxon>
        <taxon>Thermomonosporaceae</taxon>
        <taxon>Actinomadura</taxon>
    </lineage>
</organism>
<dbReference type="InterPro" id="IPR025164">
    <property type="entry name" value="Toastrack_DUF4097"/>
</dbReference>
<reference evidence="2 3" key="1">
    <citation type="submission" date="2019-03" db="EMBL/GenBank/DDBJ databases">
        <title>Draft genome sequences of novel Actinobacteria.</title>
        <authorList>
            <person name="Sahin N."/>
            <person name="Ay H."/>
            <person name="Saygin H."/>
        </authorList>
    </citation>
    <scope>NUCLEOTIDE SEQUENCE [LARGE SCALE GENOMIC DNA]</scope>
    <source>
        <strain evidence="2 3">H3C3</strain>
    </source>
</reference>
<sequence>MWIFLAIATAVVMVVPVCLQLWGRAIQQTATASVSFPHAITKVQLDMGDARVSVGPGPEGQARVYQKLKWALSKPTVDKRLVGDVLYVTFRCSDPANLYNGLECGGDIDVQVPPGVRLTAVSGSGEISVRGLSGDLDLRTGAGEIRIADTRGNLRARAGSGTVDATGLAAPTTRAQVSSGVLDLRYVRPPDFVEATANSGTVKLIVPQGSHYRISDETGNGQTHVNRALNDNGSKQEISVRSGSGSVYVDTRDD</sequence>
<dbReference type="Gene3D" id="2.160.20.120">
    <property type="match status" value="1"/>
</dbReference>